<sequence length="282" mass="31163">MIQKFQKDRLYKVVSFLMILSLSLLIFIGCDNGQETITLATTTSTENSGLLDEILPHFEEAHDIEVKVVAVGTGAALDMGRGKDADVLLVHAPELEEEFVAEGYGTERYPVMYNDFVILGPTEDPADLREKAMDDVLTALALIWEQEADFVSRGDNSGTHVMELNLLEEANLLPEGDFYISAGQGMGSVIEMADEMRAYTLADRGTFLSMVNDLDLQVVTEGDERLYNPYGVIPVTQDEGENLNLEGAKAFVQWIISSEVQEMIAEFGTEEFGEPLFTPDAD</sequence>
<dbReference type="InterPro" id="IPR024370">
    <property type="entry name" value="PBP_domain"/>
</dbReference>
<evidence type="ECO:0000259" key="2">
    <source>
        <dbReference type="Pfam" id="PF12849"/>
    </source>
</evidence>
<dbReference type="EMBL" id="SUMG01000002">
    <property type="protein sequence ID" value="NBG87484.1"/>
    <property type="molecule type" value="Genomic_DNA"/>
</dbReference>
<reference evidence="3 4" key="1">
    <citation type="submission" date="2019-04" db="EMBL/GenBank/DDBJ databases">
        <title>Isachenkonia alkalipeptolytica gen. nov. sp. nov. a new anaerobic, alkiliphilic organothrophic bacterium capable to reduce synthesized ferrihydrite isolated from a soda lake.</title>
        <authorList>
            <person name="Toshchakov S.V."/>
            <person name="Zavarzina D.G."/>
            <person name="Zhilina T.N."/>
            <person name="Kostrikina N.A."/>
            <person name="Kublanov I.V."/>
        </authorList>
    </citation>
    <scope>NUCLEOTIDE SEQUENCE [LARGE SCALE GENOMIC DNA]</scope>
    <source>
        <strain evidence="3 4">Z-1701</strain>
    </source>
</reference>
<organism evidence="3 4">
    <name type="scientific">Isachenkonia alkalipeptolytica</name>
    <dbReference type="NCBI Taxonomy" id="2565777"/>
    <lineage>
        <taxon>Bacteria</taxon>
        <taxon>Bacillati</taxon>
        <taxon>Bacillota</taxon>
        <taxon>Clostridia</taxon>
        <taxon>Eubacteriales</taxon>
        <taxon>Clostridiaceae</taxon>
        <taxon>Isachenkonia</taxon>
    </lineage>
</organism>
<dbReference type="InterPro" id="IPR052738">
    <property type="entry name" value="ABC-Tungstate_binding"/>
</dbReference>
<keyword evidence="1" id="KW-1133">Transmembrane helix</keyword>
<dbReference type="PANTHER" id="PTHR37945:SF1">
    <property type="entry name" value="EXTRACELLULAR TUNGSTATE BINDING PROTEIN"/>
    <property type="match status" value="1"/>
</dbReference>
<dbReference type="SUPFAM" id="SSF53850">
    <property type="entry name" value="Periplasmic binding protein-like II"/>
    <property type="match status" value="1"/>
</dbReference>
<dbReference type="PROSITE" id="PS51257">
    <property type="entry name" value="PROKAR_LIPOPROTEIN"/>
    <property type="match status" value="1"/>
</dbReference>
<dbReference type="RefSeq" id="WP_160718937.1">
    <property type="nucleotide sequence ID" value="NZ_SUMG01000002.1"/>
</dbReference>
<evidence type="ECO:0000313" key="3">
    <source>
        <dbReference type="EMBL" id="NBG87484.1"/>
    </source>
</evidence>
<keyword evidence="1" id="KW-0472">Membrane</keyword>
<dbReference type="Gene3D" id="3.40.190.10">
    <property type="entry name" value="Periplasmic binding protein-like II"/>
    <property type="match status" value="2"/>
</dbReference>
<dbReference type="Pfam" id="PF12849">
    <property type="entry name" value="PBP_like_2"/>
    <property type="match status" value="1"/>
</dbReference>
<keyword evidence="1" id="KW-0812">Transmembrane</keyword>
<evidence type="ECO:0000313" key="4">
    <source>
        <dbReference type="Proteomes" id="UP000449710"/>
    </source>
</evidence>
<comment type="caution">
    <text evidence="3">The sequence shown here is derived from an EMBL/GenBank/DDBJ whole genome shotgun (WGS) entry which is preliminary data.</text>
</comment>
<proteinExistence type="predicted"/>
<dbReference type="AlphaFoldDB" id="A0AA43XJK2"/>
<gene>
    <name evidence="3" type="ORF">ISALK_03130</name>
</gene>
<name>A0AA43XJK2_9CLOT</name>
<keyword evidence="4" id="KW-1185">Reference proteome</keyword>
<accession>A0AA43XJK2</accession>
<feature type="domain" description="PBP" evidence="2">
    <location>
        <begin position="36"/>
        <end position="259"/>
    </location>
</feature>
<feature type="transmembrane region" description="Helical" evidence="1">
    <location>
        <begin position="12"/>
        <end position="29"/>
    </location>
</feature>
<protein>
    <recommendedName>
        <fullName evidence="2">PBP domain-containing protein</fullName>
    </recommendedName>
</protein>
<dbReference type="PANTHER" id="PTHR37945">
    <property type="entry name" value="EXTRACELLULAR TUNGSTATE BINDING PROTEIN"/>
    <property type="match status" value="1"/>
</dbReference>
<evidence type="ECO:0000256" key="1">
    <source>
        <dbReference type="SAM" id="Phobius"/>
    </source>
</evidence>
<dbReference type="Proteomes" id="UP000449710">
    <property type="component" value="Unassembled WGS sequence"/>
</dbReference>